<keyword evidence="3" id="KW-1185">Reference proteome</keyword>
<keyword evidence="1" id="KW-1133">Transmembrane helix</keyword>
<gene>
    <name evidence="2" type="ORF">DEO72_LG5g2241</name>
</gene>
<dbReference type="Proteomes" id="UP000501690">
    <property type="component" value="Linkage Group LG5"/>
</dbReference>
<name>A0A4D6M0U4_VIGUN</name>
<sequence>MSPSHSCSSYTCNGWGMKNSSVSSHAGVVRRFDLTLVCYCGEKAITRTARIAKNRGENFEIAQKFKCGGEEVVGYNFFSWCSENVIEERCGRTMKNDDDSDGTTMKMVEKDGERKLLNIEKYVLTLEKWVKVLFGIVCFLYVLNIFLFTMLLKIP</sequence>
<evidence type="ECO:0000313" key="2">
    <source>
        <dbReference type="EMBL" id="QCD94161.1"/>
    </source>
</evidence>
<accession>A0A4D6M0U4</accession>
<proteinExistence type="predicted"/>
<organism evidence="2 3">
    <name type="scientific">Vigna unguiculata</name>
    <name type="common">Cowpea</name>
    <dbReference type="NCBI Taxonomy" id="3917"/>
    <lineage>
        <taxon>Eukaryota</taxon>
        <taxon>Viridiplantae</taxon>
        <taxon>Streptophyta</taxon>
        <taxon>Embryophyta</taxon>
        <taxon>Tracheophyta</taxon>
        <taxon>Spermatophyta</taxon>
        <taxon>Magnoliopsida</taxon>
        <taxon>eudicotyledons</taxon>
        <taxon>Gunneridae</taxon>
        <taxon>Pentapetalae</taxon>
        <taxon>rosids</taxon>
        <taxon>fabids</taxon>
        <taxon>Fabales</taxon>
        <taxon>Fabaceae</taxon>
        <taxon>Papilionoideae</taxon>
        <taxon>50 kb inversion clade</taxon>
        <taxon>NPAAA clade</taxon>
        <taxon>indigoferoid/millettioid clade</taxon>
        <taxon>Phaseoleae</taxon>
        <taxon>Vigna</taxon>
    </lineage>
</organism>
<dbReference type="EMBL" id="CP039349">
    <property type="protein sequence ID" value="QCD94161.1"/>
    <property type="molecule type" value="Genomic_DNA"/>
</dbReference>
<dbReference type="AlphaFoldDB" id="A0A4D6M0U4"/>
<evidence type="ECO:0000256" key="1">
    <source>
        <dbReference type="SAM" id="Phobius"/>
    </source>
</evidence>
<evidence type="ECO:0000313" key="3">
    <source>
        <dbReference type="Proteomes" id="UP000501690"/>
    </source>
</evidence>
<protein>
    <submittedName>
        <fullName evidence="2">Uncharacterized protein</fullName>
    </submittedName>
</protein>
<keyword evidence="1" id="KW-0472">Membrane</keyword>
<keyword evidence="1" id="KW-0812">Transmembrane</keyword>
<reference evidence="2 3" key="1">
    <citation type="submission" date="2019-04" db="EMBL/GenBank/DDBJ databases">
        <title>An improved genome assembly and genetic linkage map for asparagus bean, Vigna unguiculata ssp. sesquipedialis.</title>
        <authorList>
            <person name="Xia Q."/>
            <person name="Zhang R."/>
            <person name="Dong Y."/>
        </authorList>
    </citation>
    <scope>NUCLEOTIDE SEQUENCE [LARGE SCALE GENOMIC DNA]</scope>
    <source>
        <tissue evidence="2">Leaf</tissue>
    </source>
</reference>
<feature type="transmembrane region" description="Helical" evidence="1">
    <location>
        <begin position="132"/>
        <end position="152"/>
    </location>
</feature>